<dbReference type="UniPathway" id="UPA00640">
    <property type="reaction ID" value="UER00698"/>
</dbReference>
<keyword evidence="6 11" id="KW-1278">Translocase</keyword>
<dbReference type="EMBL" id="LN734822">
    <property type="protein sequence ID" value="CEL23929.1"/>
    <property type="molecule type" value="Genomic_DNA"/>
</dbReference>
<dbReference type="InterPro" id="IPR005778">
    <property type="entry name" value="MtrA"/>
</dbReference>
<dbReference type="OrthoDB" id="130682at2157"/>
<dbReference type="GO" id="GO:0019386">
    <property type="term" value="P:methanogenesis, from carbon dioxide"/>
    <property type="evidence" value="ECO:0007669"/>
    <property type="project" value="UniProtKB-UniRule"/>
</dbReference>
<dbReference type="InterPro" id="IPR030688">
    <property type="entry name" value="MeTrfase_MtrA/MtxA"/>
</dbReference>
<evidence type="ECO:0000313" key="16">
    <source>
        <dbReference type="Proteomes" id="UP000062768"/>
    </source>
</evidence>
<dbReference type="NCBIfam" id="NF002126">
    <property type="entry name" value="PRK00964.1-4"/>
    <property type="match status" value="1"/>
</dbReference>
<evidence type="ECO:0000313" key="15">
    <source>
        <dbReference type="Proteomes" id="UP000029661"/>
    </source>
</evidence>
<evidence type="ECO:0000256" key="6">
    <source>
        <dbReference type="ARBA" id="ARBA00022967"/>
    </source>
</evidence>
<comment type="subunit">
    <text evidence="11">The complex is composed of 8 subunits; MtrA, MtrB, MtrC, MtrD, MtrE, MtrF, MtrG and MtrH.</text>
</comment>
<keyword evidence="3 11" id="KW-0489">Methyltransferase</keyword>
<dbReference type="Proteomes" id="UP000029661">
    <property type="component" value="Chromosome"/>
</dbReference>
<comment type="similarity">
    <text evidence="11">Belongs to the MtrA family.</text>
</comment>
<evidence type="ECO:0000256" key="3">
    <source>
        <dbReference type="ARBA" id="ARBA00022603"/>
    </source>
</evidence>
<comment type="catalytic activity">
    <reaction evidence="11">
        <text>5-methyl-5,6,7,8-tetrahydromethanopterin + coenzyme M + 2 Na(+)(in) = 5,6,7,8-tetrahydromethanopterin + methyl-coenzyme M + 2 Na(+)(out)</text>
        <dbReference type="Rhea" id="RHEA:53492"/>
        <dbReference type="ChEBI" id="CHEBI:29101"/>
        <dbReference type="ChEBI" id="CHEBI:58103"/>
        <dbReference type="ChEBI" id="CHEBI:58116"/>
        <dbReference type="ChEBI" id="CHEBI:58286"/>
        <dbReference type="ChEBI" id="CHEBI:58319"/>
        <dbReference type="EC" id="7.2.1.4"/>
    </reaction>
</comment>
<gene>
    <name evidence="13" type="primary">mtrA3</name>
    <name evidence="11" type="synonym">mtrA</name>
    <name evidence="14" type="synonym">mtrA2</name>
    <name evidence="13" type="ORF">BRM9_2057</name>
    <name evidence="14" type="ORF">MB9_0280</name>
</gene>
<dbReference type="Pfam" id="PF04208">
    <property type="entry name" value="MtrA"/>
    <property type="match status" value="1"/>
</dbReference>
<comment type="subcellular location">
    <subcellularLocation>
        <location evidence="11">Cell membrane</location>
        <topology evidence="11">Single-pass membrane protein</topology>
    </subcellularLocation>
</comment>
<evidence type="ECO:0000256" key="12">
    <source>
        <dbReference type="NCBIfam" id="TIGR01111"/>
    </source>
</evidence>
<reference evidence="13" key="1">
    <citation type="submission" date="2013-12" db="EMBL/GenBank/DDBJ databases">
        <title>The complete genome sequence of Methanobacterium sp. BRM9.</title>
        <authorList>
            <consortium name="Pastoral Greenhouse Gas Research Consortium"/>
            <person name="Kelly W.J."/>
            <person name="Leahy S.C."/>
            <person name="Perry R."/>
            <person name="Li D."/>
            <person name="Altermann E."/>
            <person name="Lambie S.C."/>
            <person name="Attwood G.T."/>
        </authorList>
    </citation>
    <scope>NUCLEOTIDE SEQUENCE [LARGE SCALE GENOMIC DNA]</scope>
    <source>
        <strain evidence="13">BRM9</strain>
    </source>
</reference>
<evidence type="ECO:0000256" key="8">
    <source>
        <dbReference type="ARBA" id="ARBA00022994"/>
    </source>
</evidence>
<evidence type="ECO:0000256" key="5">
    <source>
        <dbReference type="ARBA" id="ARBA00022692"/>
    </source>
</evidence>
<evidence type="ECO:0000256" key="4">
    <source>
        <dbReference type="ARBA" id="ARBA00022679"/>
    </source>
</evidence>
<keyword evidence="8 11" id="KW-0484">Methanogenesis</keyword>
<dbReference type="AlphaFoldDB" id="A0A089ZVQ8"/>
<dbReference type="RefSeq" id="WP_048085687.1">
    <property type="nucleotide sequence ID" value="NZ_CALCVY010000104.1"/>
</dbReference>
<accession>A0A089ZVQ8</accession>
<evidence type="ECO:0000313" key="13">
    <source>
        <dbReference type="EMBL" id="AIS32859.1"/>
    </source>
</evidence>
<dbReference type="EC" id="7.2.1.4" evidence="11 12"/>
<keyword evidence="9 11" id="KW-0472">Membrane</keyword>
<dbReference type="GeneID" id="35122448"/>
<keyword evidence="2 11" id="KW-0554">One-carbon metabolism</keyword>
<protein>
    <recommendedName>
        <fullName evidence="11 12">Tetrahydromethanopterin S-methyltransferase subunit A</fullName>
        <ecNumber evidence="11 12">7.2.1.4</ecNumber>
    </recommendedName>
    <alternativeName>
        <fullName evidence="11">N5-methyltetrahydromethanopterin--coenzyme M methyltransferase subunit A</fullName>
    </alternativeName>
</protein>
<dbReference type="GO" id="GO:0005886">
    <property type="term" value="C:plasma membrane"/>
    <property type="evidence" value="ECO:0007669"/>
    <property type="project" value="UniProtKB-SubCell"/>
</dbReference>
<evidence type="ECO:0000256" key="2">
    <source>
        <dbReference type="ARBA" id="ARBA00022563"/>
    </source>
</evidence>
<evidence type="ECO:0000256" key="10">
    <source>
        <dbReference type="ARBA" id="ARBA00023285"/>
    </source>
</evidence>
<keyword evidence="5 11" id="KW-0812">Transmembrane</keyword>
<keyword evidence="16" id="KW-1185">Reference proteome</keyword>
<evidence type="ECO:0000313" key="14">
    <source>
        <dbReference type="EMBL" id="CEL23929.1"/>
    </source>
</evidence>
<keyword evidence="4 11" id="KW-0808">Transferase</keyword>
<comment type="function">
    <text evidence="11">Part of a complex that catalyzes the formation of methyl-coenzyme M and tetrahydromethanopterin from coenzyme M and methyl-tetrahydromethanopterin. This is an energy-conserving, sodium-ion translocating step.</text>
</comment>
<comment type="pathway">
    <text evidence="11">One-carbon metabolism; methanogenesis from CO(2); methyl-coenzyme M from 5,10-methylene-5,6,7,8-tetrahydromethanopterin: step 2/2.</text>
</comment>
<keyword evidence="1 11" id="KW-1003">Cell membrane</keyword>
<dbReference type="GO" id="GO:0032259">
    <property type="term" value="P:methylation"/>
    <property type="evidence" value="ECO:0007669"/>
    <property type="project" value="UniProtKB-KW"/>
</dbReference>
<dbReference type="KEGG" id="mfc:BRM9_2057"/>
<feature type="binding site" evidence="11">
    <location>
        <position position="83"/>
    </location>
    <ligand>
        <name>5-hydroxybenzimidazolylcob(I)amide</name>
        <dbReference type="ChEBI" id="CHEBI:60494"/>
        <note>cofactor</note>
    </ligand>
</feature>
<dbReference type="GO" id="GO:0050897">
    <property type="term" value="F:cobalt ion binding"/>
    <property type="evidence" value="ECO:0007669"/>
    <property type="project" value="InterPro"/>
</dbReference>
<dbReference type="PIRSF" id="PIRSF500207">
    <property type="entry name" value="MtrA"/>
    <property type="match status" value="1"/>
</dbReference>
<name>A0A089ZVQ8_METFO</name>
<dbReference type="STRING" id="2162.BRM9_2057"/>
<keyword evidence="10 11" id="KW-0170">Cobalt</keyword>
<dbReference type="Proteomes" id="UP000062768">
    <property type="component" value="Chromosome I"/>
</dbReference>
<dbReference type="GO" id="GO:0006730">
    <property type="term" value="P:one-carbon metabolic process"/>
    <property type="evidence" value="ECO:0007669"/>
    <property type="project" value="UniProtKB-UniRule"/>
</dbReference>
<dbReference type="EMBL" id="CP006933">
    <property type="protein sequence ID" value="AIS32859.1"/>
    <property type="molecule type" value="Genomic_DNA"/>
</dbReference>
<dbReference type="HAMAP" id="MF_01093">
    <property type="entry name" value="MtrA"/>
    <property type="match status" value="1"/>
</dbReference>
<dbReference type="PATRIC" id="fig|2162.10.peg.288"/>
<comment type="cofactor">
    <cofactor evidence="11">
        <name>5-hydroxybenzimidazolylcob(I)amide</name>
        <dbReference type="ChEBI" id="CHEBI:60494"/>
    </cofactor>
    <text evidence="11">Binds 1 5-hydroxybenzimidazolylcobamide group.</text>
</comment>
<dbReference type="GO" id="GO:0030269">
    <property type="term" value="F:tetrahydromethanopterin S-methyltransferase activity"/>
    <property type="evidence" value="ECO:0007669"/>
    <property type="project" value="UniProtKB-UniRule"/>
</dbReference>
<organism evidence="13 15">
    <name type="scientific">Methanobacterium formicicum</name>
    <dbReference type="NCBI Taxonomy" id="2162"/>
    <lineage>
        <taxon>Archaea</taxon>
        <taxon>Methanobacteriati</taxon>
        <taxon>Methanobacteriota</taxon>
        <taxon>Methanomada group</taxon>
        <taxon>Methanobacteria</taxon>
        <taxon>Methanobacteriales</taxon>
        <taxon>Methanobacteriaceae</taxon>
        <taxon>Methanobacterium</taxon>
    </lineage>
</organism>
<evidence type="ECO:0000256" key="7">
    <source>
        <dbReference type="ARBA" id="ARBA00022989"/>
    </source>
</evidence>
<keyword evidence="7 11" id="KW-1133">Transmembrane helix</keyword>
<dbReference type="PIRSF" id="PIRSF009452">
    <property type="entry name" value="MtrA_MtxA"/>
    <property type="match status" value="1"/>
</dbReference>
<proteinExistence type="inferred from homology"/>
<evidence type="ECO:0000256" key="9">
    <source>
        <dbReference type="ARBA" id="ARBA00023136"/>
    </source>
</evidence>
<evidence type="ECO:0000256" key="1">
    <source>
        <dbReference type="ARBA" id="ARBA00022475"/>
    </source>
</evidence>
<evidence type="ECO:0000256" key="11">
    <source>
        <dbReference type="HAMAP-Rule" id="MF_01093"/>
    </source>
</evidence>
<reference evidence="14" key="2">
    <citation type="submission" date="2014-09" db="EMBL/GenBank/DDBJ databases">
        <authorList>
            <person name="Bishop-Lilly K.A."/>
            <person name="Broomall S.M."/>
            <person name="Chain P.S."/>
            <person name="Chertkov O."/>
            <person name="Coyne S.R."/>
            <person name="Daligault H.E."/>
            <person name="Davenport K.W."/>
            <person name="Erkkila T."/>
            <person name="Frey K.G."/>
            <person name="Gibbons H.S."/>
            <person name="Gu W."/>
            <person name="Jaissle J."/>
            <person name="Johnson S.L."/>
            <person name="Koroleva G.I."/>
            <person name="Ladner J.T."/>
            <person name="Lo C.-C."/>
            <person name="Minogue T.D."/>
            <person name="Munk C."/>
            <person name="Palacios G.F."/>
            <person name="Redden C.L."/>
            <person name="Rosenzweig C.N."/>
            <person name="Scholz M.B."/>
            <person name="Teshima H."/>
            <person name="Xu Y."/>
        </authorList>
    </citation>
    <scope>NUCLEOTIDE SEQUENCE</scope>
    <source>
        <strain evidence="14">Mb9</strain>
    </source>
</reference>
<sequence length="181" mass="19616">MVEKKSVEEWPPVVGDYTTGDVESAVAVVTLGSHMENTPVDAGASISGPLHTENLGIEKVIANVVSNPNLRFLVVCGAEVQGHITGQSIKALYENGADPEKKRINGATGAIPYVENLNEEAIQRFRDQVEVIDLVDVEDPHQIQAQIKECLAQDSGAFEEESLVIKLPKEELKSTHSTENT</sequence>
<dbReference type="NCBIfam" id="TIGR01111">
    <property type="entry name" value="mtrA"/>
    <property type="match status" value="1"/>
</dbReference>